<organism evidence="1 2">
    <name type="scientific">Dyadobacter helix</name>
    <dbReference type="NCBI Taxonomy" id="2822344"/>
    <lineage>
        <taxon>Bacteria</taxon>
        <taxon>Pseudomonadati</taxon>
        <taxon>Bacteroidota</taxon>
        <taxon>Cytophagia</taxon>
        <taxon>Cytophagales</taxon>
        <taxon>Spirosomataceae</taxon>
        <taxon>Dyadobacter</taxon>
    </lineage>
</organism>
<dbReference type="Proteomes" id="UP000680038">
    <property type="component" value="Unassembled WGS sequence"/>
</dbReference>
<proteinExistence type="predicted"/>
<protein>
    <recommendedName>
        <fullName evidence="3">Helix-turn-helix domain-containing protein</fullName>
    </recommendedName>
</protein>
<evidence type="ECO:0000313" key="2">
    <source>
        <dbReference type="Proteomes" id="UP000680038"/>
    </source>
</evidence>
<gene>
    <name evidence="1" type="ORF">DYBT9275_04905</name>
</gene>
<comment type="caution">
    <text evidence="1">The sequence shown here is derived from an EMBL/GenBank/DDBJ whole genome shotgun (WGS) entry which is preliminary data.</text>
</comment>
<evidence type="ECO:0008006" key="3">
    <source>
        <dbReference type="Google" id="ProtNLM"/>
    </source>
</evidence>
<dbReference type="EMBL" id="CAJRAF010000002">
    <property type="protein sequence ID" value="CAG5011210.1"/>
    <property type="molecule type" value="Genomic_DNA"/>
</dbReference>
<reference evidence="1" key="1">
    <citation type="submission" date="2021-04" db="EMBL/GenBank/DDBJ databases">
        <authorList>
            <person name="Rodrigo-Torres L."/>
            <person name="Arahal R. D."/>
            <person name="Lucena T."/>
        </authorList>
    </citation>
    <scope>NUCLEOTIDE SEQUENCE</scope>
    <source>
        <strain evidence="1">CECT 9275</strain>
    </source>
</reference>
<dbReference type="RefSeq" id="WP_215241177.1">
    <property type="nucleotide sequence ID" value="NZ_CAJRAF010000002.1"/>
</dbReference>
<evidence type="ECO:0000313" key="1">
    <source>
        <dbReference type="EMBL" id="CAG5011210.1"/>
    </source>
</evidence>
<sequence length="65" mass="7755">MKIDNTDRQHLLKRKDAANYIDTTAGVMAVWDSIKRHDLNPKMIDGEIHYHRDDLDRYLNLKFMP</sequence>
<name>A0A916NN84_9BACT</name>
<keyword evidence="2" id="KW-1185">Reference proteome</keyword>
<dbReference type="AlphaFoldDB" id="A0A916NN84"/>
<accession>A0A916NN84</accession>